<reference evidence="1 2" key="1">
    <citation type="submission" date="2018-07" db="EMBL/GenBank/DDBJ databases">
        <title>High-quality-draft genome sequence of Gaiella occulta.</title>
        <authorList>
            <person name="Severino R."/>
            <person name="Froufe H.J.C."/>
            <person name="Rainey F.A."/>
            <person name="Barroso C."/>
            <person name="Albuquerque L."/>
            <person name="Lobo-Da-Cunha A."/>
            <person name="Da Costa M.S."/>
            <person name="Egas C."/>
        </authorList>
    </citation>
    <scope>NUCLEOTIDE SEQUENCE [LARGE SCALE GENOMIC DNA]</scope>
    <source>
        <strain evidence="1 2">F2-233</strain>
    </source>
</reference>
<protein>
    <submittedName>
        <fullName evidence="1">Uncharacterized protein</fullName>
    </submittedName>
</protein>
<reference evidence="2" key="2">
    <citation type="journal article" date="2019" name="MicrobiologyOpen">
        <title>High-quality draft genome sequence of Gaiella occulta isolated from a 150 meter deep mineral water borehole and comparison with the genome sequences of other deep-branching lineages of the phylum Actinobacteria.</title>
        <authorList>
            <person name="Severino R."/>
            <person name="Froufe H.J.C."/>
            <person name="Barroso C."/>
            <person name="Albuquerque L."/>
            <person name="Lobo-da-Cunha A."/>
            <person name="da Costa M.S."/>
            <person name="Egas C."/>
        </authorList>
    </citation>
    <scope>NUCLEOTIDE SEQUENCE [LARGE SCALE GENOMIC DNA]</scope>
    <source>
        <strain evidence="2">F2-233</strain>
    </source>
</reference>
<evidence type="ECO:0000313" key="2">
    <source>
        <dbReference type="Proteomes" id="UP000254134"/>
    </source>
</evidence>
<accession>A0A7M2YVR4</accession>
<dbReference type="EMBL" id="QQZY01000008">
    <property type="protein sequence ID" value="RDI73557.1"/>
    <property type="molecule type" value="Genomic_DNA"/>
</dbReference>
<evidence type="ECO:0000313" key="1">
    <source>
        <dbReference type="EMBL" id="RDI73557.1"/>
    </source>
</evidence>
<sequence length="159" mass="18363">MLFEAGERARWLNDQRGSGYFVLCDKCNNERGGNWYVPEFREWASLGADIVNDIREHPERENIEAVNLKVPPSYPVRFVKQVVLMLLVINTSEFAAEHEPLRRFVAERDLVGLPDRYRLYLGIYDEPLARHAGLYMLAHFDGSTIRAFAATDILYPPFS</sequence>
<dbReference type="AlphaFoldDB" id="A0A7M2YVR4"/>
<organism evidence="1 2">
    <name type="scientific">Gaiella occulta</name>
    <dbReference type="NCBI Taxonomy" id="1002870"/>
    <lineage>
        <taxon>Bacteria</taxon>
        <taxon>Bacillati</taxon>
        <taxon>Actinomycetota</taxon>
        <taxon>Thermoleophilia</taxon>
        <taxon>Gaiellales</taxon>
        <taxon>Gaiellaceae</taxon>
        <taxon>Gaiella</taxon>
    </lineage>
</organism>
<proteinExistence type="predicted"/>
<gene>
    <name evidence="1" type="ORF">Gocc_2698</name>
</gene>
<dbReference type="RefSeq" id="WP_114797103.1">
    <property type="nucleotide sequence ID" value="NZ_QQZY01000008.1"/>
</dbReference>
<dbReference type="OrthoDB" id="8446601at2"/>
<name>A0A7M2YVR4_9ACTN</name>
<dbReference type="Proteomes" id="UP000254134">
    <property type="component" value="Unassembled WGS sequence"/>
</dbReference>
<keyword evidence="2" id="KW-1185">Reference proteome</keyword>
<comment type="caution">
    <text evidence="1">The sequence shown here is derived from an EMBL/GenBank/DDBJ whole genome shotgun (WGS) entry which is preliminary data.</text>
</comment>